<keyword evidence="6" id="KW-0449">Lipoprotein</keyword>
<sequence>MGNKQASLDQQTLDVLQKKTHMSPKELKEWHKRFRKQFPNGQMSRQQFAQVYSDFFPGGNPEAFADIVFNSFDTNGDGAVNFTEFTCALGIINNGTVDEKINWAFDLYDQDKNGVITINELVIMLKALYKLIGVLDTSQLPPGQMTPEEHAKAIFDKLDVNKDGTLSREEFIRGTRGDHDIMAMLKFTEPL</sequence>
<evidence type="ECO:0000259" key="7">
    <source>
        <dbReference type="PROSITE" id="PS50222"/>
    </source>
</evidence>
<dbReference type="PROSITE" id="PS50222">
    <property type="entry name" value="EF_HAND_2"/>
    <property type="match status" value="3"/>
</dbReference>
<evidence type="ECO:0000256" key="3">
    <source>
        <dbReference type="ARBA" id="ARBA00022723"/>
    </source>
</evidence>
<keyword evidence="4" id="KW-0677">Repeat</keyword>
<name>A0A0R3UJP1_MESCO</name>
<organism evidence="10">
    <name type="scientific">Mesocestoides corti</name>
    <name type="common">Flatworm</name>
    <dbReference type="NCBI Taxonomy" id="53468"/>
    <lineage>
        <taxon>Eukaryota</taxon>
        <taxon>Metazoa</taxon>
        <taxon>Spiralia</taxon>
        <taxon>Lophotrochozoa</taxon>
        <taxon>Platyhelminthes</taxon>
        <taxon>Cestoda</taxon>
        <taxon>Eucestoda</taxon>
        <taxon>Cyclophyllidea</taxon>
        <taxon>Mesocestoididae</taxon>
        <taxon>Mesocestoides</taxon>
    </lineage>
</organism>
<reference evidence="8 9" key="1">
    <citation type="submission" date="2018-10" db="EMBL/GenBank/DDBJ databases">
        <authorList>
            <consortium name="Pathogen Informatics"/>
        </authorList>
    </citation>
    <scope>NUCLEOTIDE SEQUENCE [LARGE SCALE GENOMIC DNA]</scope>
</reference>
<dbReference type="AlphaFoldDB" id="A0A0R3UJP1"/>
<dbReference type="InterPro" id="IPR028846">
    <property type="entry name" value="Recoverin"/>
</dbReference>
<feature type="domain" description="EF-hand" evidence="7">
    <location>
        <begin position="96"/>
        <end position="131"/>
    </location>
</feature>
<proteinExistence type="inferred from homology"/>
<evidence type="ECO:0000256" key="6">
    <source>
        <dbReference type="ARBA" id="ARBA00023288"/>
    </source>
</evidence>
<dbReference type="EMBL" id="UXSR01005403">
    <property type="protein sequence ID" value="VDD81740.1"/>
    <property type="molecule type" value="Genomic_DNA"/>
</dbReference>
<dbReference type="PANTHER" id="PTHR23055:SF178">
    <property type="entry name" value="NEUROCALCIN HOMOLOG"/>
    <property type="match status" value="1"/>
</dbReference>
<keyword evidence="5" id="KW-0106">Calcium</keyword>
<dbReference type="SMART" id="SM00054">
    <property type="entry name" value="EFh"/>
    <property type="match status" value="3"/>
</dbReference>
<evidence type="ECO:0000256" key="4">
    <source>
        <dbReference type="ARBA" id="ARBA00022737"/>
    </source>
</evidence>
<evidence type="ECO:0000313" key="10">
    <source>
        <dbReference type="WBParaSite" id="MCU_004402-RA"/>
    </source>
</evidence>
<dbReference type="Pfam" id="PF13499">
    <property type="entry name" value="EF-hand_7"/>
    <property type="match status" value="1"/>
</dbReference>
<evidence type="ECO:0000256" key="5">
    <source>
        <dbReference type="ARBA" id="ARBA00022837"/>
    </source>
</evidence>
<dbReference type="InterPro" id="IPR002048">
    <property type="entry name" value="EF_hand_dom"/>
</dbReference>
<dbReference type="PANTHER" id="PTHR23055">
    <property type="entry name" value="CALCIUM BINDING PROTEINS"/>
    <property type="match status" value="1"/>
</dbReference>
<dbReference type="InterPro" id="IPR018247">
    <property type="entry name" value="EF_Hand_1_Ca_BS"/>
</dbReference>
<keyword evidence="9" id="KW-1185">Reference proteome</keyword>
<reference evidence="10" key="2">
    <citation type="submission" date="2019-11" db="UniProtKB">
        <authorList>
            <consortium name="WormBaseParasite"/>
        </authorList>
    </citation>
    <scope>IDENTIFICATION</scope>
</reference>
<dbReference type="InterPro" id="IPR011992">
    <property type="entry name" value="EF-hand-dom_pair"/>
</dbReference>
<dbReference type="WBParaSite" id="MCU_004402-RA">
    <property type="protein sequence ID" value="MCU_004402-RA"/>
    <property type="gene ID" value="MCU_004402"/>
</dbReference>
<dbReference type="Proteomes" id="UP000267029">
    <property type="component" value="Unassembled WGS sequence"/>
</dbReference>
<keyword evidence="2" id="KW-0519">Myristate</keyword>
<dbReference type="CDD" id="cd00051">
    <property type="entry name" value="EFh"/>
    <property type="match status" value="2"/>
</dbReference>
<protein>
    <submittedName>
        <fullName evidence="10">Neuronal calcium sensor 1</fullName>
    </submittedName>
</protein>
<gene>
    <name evidence="8" type="ORF">MCOS_LOCUS7743</name>
</gene>
<dbReference type="GO" id="GO:0005509">
    <property type="term" value="F:calcium ion binding"/>
    <property type="evidence" value="ECO:0007669"/>
    <property type="project" value="InterPro"/>
</dbReference>
<dbReference type="FunFam" id="1.10.238.10:FF:000009">
    <property type="entry name" value="Visinin-like protein 1"/>
    <property type="match status" value="1"/>
</dbReference>
<evidence type="ECO:0000256" key="1">
    <source>
        <dbReference type="ARBA" id="ARBA00006049"/>
    </source>
</evidence>
<evidence type="ECO:0000313" key="8">
    <source>
        <dbReference type="EMBL" id="VDD81740.1"/>
    </source>
</evidence>
<dbReference type="PROSITE" id="PS00018">
    <property type="entry name" value="EF_HAND_1"/>
    <property type="match status" value="3"/>
</dbReference>
<feature type="domain" description="EF-hand" evidence="7">
    <location>
        <begin position="60"/>
        <end position="95"/>
    </location>
</feature>
<evidence type="ECO:0000256" key="2">
    <source>
        <dbReference type="ARBA" id="ARBA00022707"/>
    </source>
</evidence>
<dbReference type="PRINTS" id="PR00450">
    <property type="entry name" value="RECOVERIN"/>
</dbReference>
<dbReference type="Pfam" id="PF13202">
    <property type="entry name" value="EF-hand_5"/>
    <property type="match status" value="1"/>
</dbReference>
<dbReference type="SUPFAM" id="SSF47473">
    <property type="entry name" value="EF-hand"/>
    <property type="match status" value="1"/>
</dbReference>
<dbReference type="OrthoDB" id="191686at2759"/>
<dbReference type="STRING" id="53468.A0A0R3UJP1"/>
<keyword evidence="3" id="KW-0479">Metal-binding</keyword>
<dbReference type="Gene3D" id="1.10.238.10">
    <property type="entry name" value="EF-hand"/>
    <property type="match status" value="1"/>
</dbReference>
<accession>A0A0R3UJP1</accession>
<comment type="similarity">
    <text evidence="1">Belongs to the recoverin family.</text>
</comment>
<feature type="domain" description="EF-hand" evidence="7">
    <location>
        <begin position="146"/>
        <end position="181"/>
    </location>
</feature>
<evidence type="ECO:0000313" key="9">
    <source>
        <dbReference type="Proteomes" id="UP000267029"/>
    </source>
</evidence>